<dbReference type="AlphaFoldDB" id="A0A7S3MXJ7"/>
<reference evidence="1" key="1">
    <citation type="submission" date="2021-01" db="EMBL/GenBank/DDBJ databases">
        <authorList>
            <person name="Corre E."/>
            <person name="Pelletier E."/>
            <person name="Niang G."/>
            <person name="Scheremetjew M."/>
            <person name="Finn R."/>
            <person name="Kale V."/>
            <person name="Holt S."/>
            <person name="Cochrane G."/>
            <person name="Meng A."/>
            <person name="Brown T."/>
            <person name="Cohen L."/>
        </authorList>
    </citation>
    <scope>NUCLEOTIDE SEQUENCE</scope>
    <source>
        <strain evidence="1">S3</strain>
    </source>
</reference>
<dbReference type="EMBL" id="HBIH01009319">
    <property type="protein sequence ID" value="CAE0323211.1"/>
    <property type="molecule type" value="Transcribed_RNA"/>
</dbReference>
<gene>
    <name evidence="1" type="ORF">SINC0208_LOCUS3796</name>
</gene>
<organism evidence="1">
    <name type="scientific">Strombidium inclinatum</name>
    <dbReference type="NCBI Taxonomy" id="197538"/>
    <lineage>
        <taxon>Eukaryota</taxon>
        <taxon>Sar</taxon>
        <taxon>Alveolata</taxon>
        <taxon>Ciliophora</taxon>
        <taxon>Intramacronucleata</taxon>
        <taxon>Spirotrichea</taxon>
        <taxon>Oligotrichia</taxon>
        <taxon>Strombidiidae</taxon>
        <taxon>Strombidium</taxon>
    </lineage>
</organism>
<protein>
    <submittedName>
        <fullName evidence="1">Uncharacterized protein</fullName>
    </submittedName>
</protein>
<sequence length="113" mass="12951">MFSPMPAKNLDYLRQTRRDALKKAQAEKLNGSLLSAAPLDKTSQRLKSRAGYEMTTMFGSFKVPKETQSRFGSVHENPNRRENSILATLKVDKWRKGEHEDLKQLIMSNKARV</sequence>
<proteinExistence type="predicted"/>
<evidence type="ECO:0000313" key="1">
    <source>
        <dbReference type="EMBL" id="CAE0323211.1"/>
    </source>
</evidence>
<accession>A0A7S3MXJ7</accession>
<name>A0A7S3MXJ7_9SPIT</name>